<dbReference type="GeneID" id="54473559"/>
<accession>A0A6A6Q0M1</accession>
<dbReference type="EMBL" id="MU001632">
    <property type="protein sequence ID" value="KAF2486028.1"/>
    <property type="molecule type" value="Genomic_DNA"/>
</dbReference>
<dbReference type="AlphaFoldDB" id="A0A6A6Q0M1"/>
<feature type="region of interest" description="Disordered" evidence="1">
    <location>
        <begin position="1"/>
        <end position="31"/>
    </location>
</feature>
<dbReference type="RefSeq" id="XP_033592597.1">
    <property type="nucleotide sequence ID" value="XM_033732557.1"/>
</dbReference>
<name>A0A6A6Q0M1_9PEZI</name>
<reference evidence="2" key="1">
    <citation type="journal article" date="2020" name="Stud. Mycol.">
        <title>101 Dothideomycetes genomes: a test case for predicting lifestyles and emergence of pathogens.</title>
        <authorList>
            <person name="Haridas S."/>
            <person name="Albert R."/>
            <person name="Binder M."/>
            <person name="Bloem J."/>
            <person name="Labutti K."/>
            <person name="Salamov A."/>
            <person name="Andreopoulos B."/>
            <person name="Baker S."/>
            <person name="Barry K."/>
            <person name="Bills G."/>
            <person name="Bluhm B."/>
            <person name="Cannon C."/>
            <person name="Castanera R."/>
            <person name="Culley D."/>
            <person name="Daum C."/>
            <person name="Ezra D."/>
            <person name="Gonzalez J."/>
            <person name="Henrissat B."/>
            <person name="Kuo A."/>
            <person name="Liang C."/>
            <person name="Lipzen A."/>
            <person name="Lutzoni F."/>
            <person name="Magnuson J."/>
            <person name="Mondo S."/>
            <person name="Nolan M."/>
            <person name="Ohm R."/>
            <person name="Pangilinan J."/>
            <person name="Park H.-J."/>
            <person name="Ramirez L."/>
            <person name="Alfaro M."/>
            <person name="Sun H."/>
            <person name="Tritt A."/>
            <person name="Yoshinaga Y."/>
            <person name="Zwiers L.-H."/>
            <person name="Turgeon B."/>
            <person name="Goodwin S."/>
            <person name="Spatafora J."/>
            <person name="Crous P."/>
            <person name="Grigoriev I."/>
        </authorList>
    </citation>
    <scope>NUCLEOTIDE SEQUENCE</scope>
    <source>
        <strain evidence="2">CBS 113389</strain>
    </source>
</reference>
<evidence type="ECO:0000256" key="1">
    <source>
        <dbReference type="SAM" id="MobiDB-lite"/>
    </source>
</evidence>
<organism evidence="2 3">
    <name type="scientific">Neohortaea acidophila</name>
    <dbReference type="NCBI Taxonomy" id="245834"/>
    <lineage>
        <taxon>Eukaryota</taxon>
        <taxon>Fungi</taxon>
        <taxon>Dikarya</taxon>
        <taxon>Ascomycota</taxon>
        <taxon>Pezizomycotina</taxon>
        <taxon>Dothideomycetes</taxon>
        <taxon>Dothideomycetidae</taxon>
        <taxon>Mycosphaerellales</taxon>
        <taxon>Teratosphaeriaceae</taxon>
        <taxon>Neohortaea</taxon>
    </lineage>
</organism>
<gene>
    <name evidence="2" type="ORF">BDY17DRAFT_290728</name>
</gene>
<sequence length="154" mass="16971">MRAPSSITRKHSRHYAGTCHPNSKPPKSMNPYVIGGLSKTNDKASHVLVRQAARRLCRPHIPPPAMPHAEGRICQAGPASVARRRRPVRPRRLDVQTPVARVTRATGGRRRTASGRYSAVGGWLLSGCVGVCLHDFHLIRRGARLPCGRTLHFL</sequence>
<evidence type="ECO:0000313" key="3">
    <source>
        <dbReference type="Proteomes" id="UP000799767"/>
    </source>
</evidence>
<proteinExistence type="predicted"/>
<keyword evidence="3" id="KW-1185">Reference proteome</keyword>
<protein>
    <submittedName>
        <fullName evidence="2">Uncharacterized protein</fullName>
    </submittedName>
</protein>
<dbReference type="Proteomes" id="UP000799767">
    <property type="component" value="Unassembled WGS sequence"/>
</dbReference>
<evidence type="ECO:0000313" key="2">
    <source>
        <dbReference type="EMBL" id="KAF2486028.1"/>
    </source>
</evidence>